<dbReference type="PANTHER" id="PTHR10039:SF16">
    <property type="entry name" value="GPI INOSITOL-DEACYLASE"/>
    <property type="match status" value="1"/>
</dbReference>
<dbReference type="SUPFAM" id="SSF52540">
    <property type="entry name" value="P-loop containing nucleoside triphosphate hydrolases"/>
    <property type="match status" value="1"/>
</dbReference>
<dbReference type="Gene3D" id="3.40.50.300">
    <property type="entry name" value="P-loop containing nucleotide triphosphate hydrolases"/>
    <property type="match status" value="1"/>
</dbReference>
<dbReference type="AlphaFoldDB" id="A0A4Q4T6Y9"/>
<organism evidence="5 6">
    <name type="scientific">Monosporascus ibericus</name>
    <dbReference type="NCBI Taxonomy" id="155417"/>
    <lineage>
        <taxon>Eukaryota</taxon>
        <taxon>Fungi</taxon>
        <taxon>Dikarya</taxon>
        <taxon>Ascomycota</taxon>
        <taxon>Pezizomycotina</taxon>
        <taxon>Sordariomycetes</taxon>
        <taxon>Xylariomycetidae</taxon>
        <taxon>Xylariales</taxon>
        <taxon>Xylariales incertae sedis</taxon>
        <taxon>Monosporascus</taxon>
    </lineage>
</organism>
<dbReference type="EMBL" id="QJNU01000325">
    <property type="protein sequence ID" value="RYP02215.1"/>
    <property type="molecule type" value="Genomic_DNA"/>
</dbReference>
<evidence type="ECO:0000256" key="2">
    <source>
        <dbReference type="SAM" id="MobiDB-lite"/>
    </source>
</evidence>
<dbReference type="InterPro" id="IPR054471">
    <property type="entry name" value="GPIID_WHD"/>
</dbReference>
<feature type="domain" description="GPI inositol-deacylase winged helix" evidence="3">
    <location>
        <begin position="569"/>
        <end position="639"/>
    </location>
</feature>
<gene>
    <name evidence="5" type="ORF">DL764_005895</name>
</gene>
<name>A0A4Q4T6Y9_9PEZI</name>
<dbReference type="Pfam" id="PF24883">
    <property type="entry name" value="NPHP3_N"/>
    <property type="match status" value="1"/>
</dbReference>
<dbReference type="InterPro" id="IPR027417">
    <property type="entry name" value="P-loop_NTPase"/>
</dbReference>
<feature type="domain" description="Nephrocystin 3-like N-terminal" evidence="4">
    <location>
        <begin position="294"/>
        <end position="456"/>
    </location>
</feature>
<keyword evidence="6" id="KW-1185">Reference proteome</keyword>
<feature type="region of interest" description="Disordered" evidence="2">
    <location>
        <begin position="1"/>
        <end position="99"/>
    </location>
</feature>
<evidence type="ECO:0000256" key="1">
    <source>
        <dbReference type="ARBA" id="ARBA00022737"/>
    </source>
</evidence>
<accession>A0A4Q4T6Y9</accession>
<evidence type="ECO:0000259" key="3">
    <source>
        <dbReference type="Pfam" id="PF22939"/>
    </source>
</evidence>
<evidence type="ECO:0000259" key="4">
    <source>
        <dbReference type="Pfam" id="PF24883"/>
    </source>
</evidence>
<sequence length="701" mass="79002">MFHRRLFSSSKHRRASEVPSGADPPSPKPTSSRTKSLESGVALVVAEGPGGPSRQHGAPDQIDQERRPRATSDTPVSISSTNLSVRPLQRQRTPSRASDPLGLSLLYSPNGDALADIVFVHGLGGSSRLSWCMRHDLDMYWPLKWLPNDPDVRQTRIFTFGYNADFRSSSQSANLGISDFSKTLLFDMLYGRDEDGKPFDFGQMILDEDSAKLGYPGEISRSLNADHHGVCKFDTPENPNYRAVLGALKSLVTSYSDNNSYSLDSEMQMVRSLLCIPENPEHDLNYFGGRRAQGTSYWILEHPKLRSWTSSPSVSELLWLFGRPARGKSILASFLVHHLRDEGAAVQYFFFRSGDETKRSIGVLLRLLAFQIASQLPPFRKALVKLSDGGYKPKDADWKATWKKLYTGLLFTMESCTPLYWVIDALDESYAGQQVLELLADIHDSSTPIHVLVTSRSSPGLSTSFERVNSRLLSSRLSIDQEVTDMEIYVEEELQYLGWDPSVKAEVRKKILAEANDNFLWVHLILEEIKECHTEDDVKATLSALPPGMESLYQRMEKSLGRIRRPSERNLSRQLFIWAIYARRSLSIDELRSLLEAEFGHILDMASTVSRLCGHFLVIESNNRVGLLHQTAREYLISSKNMPFSVDASDAHNELFQRSLSVFMDKGLRSQTSTTGYKFLKYRATSWMHHLKALGETQGSD</sequence>
<evidence type="ECO:0000313" key="6">
    <source>
        <dbReference type="Proteomes" id="UP000293360"/>
    </source>
</evidence>
<comment type="caution">
    <text evidence="5">The sequence shown here is derived from an EMBL/GenBank/DDBJ whole genome shotgun (WGS) entry which is preliminary data.</text>
</comment>
<protein>
    <recommendedName>
        <fullName evidence="7">NACHT domain-containing protein</fullName>
    </recommendedName>
</protein>
<evidence type="ECO:0000313" key="5">
    <source>
        <dbReference type="EMBL" id="RYP02215.1"/>
    </source>
</evidence>
<keyword evidence="1" id="KW-0677">Repeat</keyword>
<dbReference type="Pfam" id="PF22939">
    <property type="entry name" value="WHD_GPIID"/>
    <property type="match status" value="1"/>
</dbReference>
<feature type="compositionally biased region" description="Polar residues" evidence="2">
    <location>
        <begin position="71"/>
        <end position="96"/>
    </location>
</feature>
<evidence type="ECO:0008006" key="7">
    <source>
        <dbReference type="Google" id="ProtNLM"/>
    </source>
</evidence>
<dbReference type="Proteomes" id="UP000293360">
    <property type="component" value="Unassembled WGS sequence"/>
</dbReference>
<dbReference type="OrthoDB" id="1658288at2759"/>
<feature type="compositionally biased region" description="Basic residues" evidence="2">
    <location>
        <begin position="1"/>
        <end position="14"/>
    </location>
</feature>
<dbReference type="InterPro" id="IPR056884">
    <property type="entry name" value="NPHP3-like_N"/>
</dbReference>
<dbReference type="PANTHER" id="PTHR10039">
    <property type="entry name" value="AMELOGENIN"/>
    <property type="match status" value="1"/>
</dbReference>
<reference evidence="5 6" key="1">
    <citation type="submission" date="2018-06" db="EMBL/GenBank/DDBJ databases">
        <title>Complete Genomes of Monosporascus.</title>
        <authorList>
            <person name="Robinson A.J."/>
            <person name="Natvig D.O."/>
        </authorList>
    </citation>
    <scope>NUCLEOTIDE SEQUENCE [LARGE SCALE GENOMIC DNA]</scope>
    <source>
        <strain evidence="5 6">CBS 110550</strain>
    </source>
</reference>
<proteinExistence type="predicted"/>